<feature type="transmembrane region" description="Helical" evidence="2">
    <location>
        <begin position="72"/>
        <end position="88"/>
    </location>
</feature>
<dbReference type="Proteomes" id="UP000319143">
    <property type="component" value="Unassembled WGS sequence"/>
</dbReference>
<feature type="transmembrane region" description="Helical" evidence="2">
    <location>
        <begin position="95"/>
        <end position="113"/>
    </location>
</feature>
<keyword evidence="2" id="KW-0472">Membrane</keyword>
<name>A0A5C6E0T6_9BACT</name>
<feature type="transmembrane region" description="Helical" evidence="2">
    <location>
        <begin position="45"/>
        <end position="66"/>
    </location>
</feature>
<proteinExistence type="predicted"/>
<evidence type="ECO:0000256" key="1">
    <source>
        <dbReference type="SAM" id="MobiDB-lite"/>
    </source>
</evidence>
<dbReference type="RefSeq" id="WP_146524531.1">
    <property type="nucleotide sequence ID" value="NZ_SJPV01000001.1"/>
</dbReference>
<evidence type="ECO:0000256" key="2">
    <source>
        <dbReference type="SAM" id="Phobius"/>
    </source>
</evidence>
<dbReference type="OrthoDB" id="291969at2"/>
<keyword evidence="2" id="KW-0812">Transmembrane</keyword>
<protein>
    <submittedName>
        <fullName evidence="3">Uncharacterized protein</fullName>
    </submittedName>
</protein>
<dbReference type="EMBL" id="SJPV01000001">
    <property type="protein sequence ID" value="TWU42470.1"/>
    <property type="molecule type" value="Genomic_DNA"/>
</dbReference>
<evidence type="ECO:0000313" key="3">
    <source>
        <dbReference type="EMBL" id="TWU42470.1"/>
    </source>
</evidence>
<reference evidence="3 4" key="1">
    <citation type="submission" date="2019-02" db="EMBL/GenBank/DDBJ databases">
        <title>Deep-cultivation of Planctomycetes and their phenomic and genomic characterization uncovers novel biology.</title>
        <authorList>
            <person name="Wiegand S."/>
            <person name="Jogler M."/>
            <person name="Boedeker C."/>
            <person name="Pinto D."/>
            <person name="Vollmers J."/>
            <person name="Rivas-Marin E."/>
            <person name="Kohn T."/>
            <person name="Peeters S.H."/>
            <person name="Heuer A."/>
            <person name="Rast P."/>
            <person name="Oberbeckmann S."/>
            <person name="Bunk B."/>
            <person name="Jeske O."/>
            <person name="Meyerdierks A."/>
            <person name="Storesund J.E."/>
            <person name="Kallscheuer N."/>
            <person name="Luecker S."/>
            <person name="Lage O.M."/>
            <person name="Pohl T."/>
            <person name="Merkel B.J."/>
            <person name="Hornburger P."/>
            <person name="Mueller R.-W."/>
            <person name="Bruemmer F."/>
            <person name="Labrenz M."/>
            <person name="Spormann A.M."/>
            <person name="Op Den Camp H."/>
            <person name="Overmann J."/>
            <person name="Amann R."/>
            <person name="Jetten M.S.M."/>
            <person name="Mascher T."/>
            <person name="Medema M.H."/>
            <person name="Devos D.P."/>
            <person name="Kaster A.-K."/>
            <person name="Ovreas L."/>
            <person name="Rohde M."/>
            <person name="Galperin M.Y."/>
            <person name="Jogler C."/>
        </authorList>
    </citation>
    <scope>NUCLEOTIDE SEQUENCE [LARGE SCALE GENOMIC DNA]</scope>
    <source>
        <strain evidence="3 4">Poly41</strain>
    </source>
</reference>
<gene>
    <name evidence="3" type="ORF">Poly41_07670</name>
</gene>
<comment type="caution">
    <text evidence="3">The sequence shown here is derived from an EMBL/GenBank/DDBJ whole genome shotgun (WGS) entry which is preliminary data.</text>
</comment>
<keyword evidence="2" id="KW-1133">Transmembrane helix</keyword>
<organism evidence="3 4">
    <name type="scientific">Novipirellula artificiosorum</name>
    <dbReference type="NCBI Taxonomy" id="2528016"/>
    <lineage>
        <taxon>Bacteria</taxon>
        <taxon>Pseudomonadati</taxon>
        <taxon>Planctomycetota</taxon>
        <taxon>Planctomycetia</taxon>
        <taxon>Pirellulales</taxon>
        <taxon>Pirellulaceae</taxon>
        <taxon>Novipirellula</taxon>
    </lineage>
</organism>
<accession>A0A5C6E0T6</accession>
<sequence length="114" mass="12156">MTNDTAETSEPIRRGSPFATDPPMMASAAVINPEDVYFQATPLRYTAMGAVAASAMVLFFAAAAAWWFPTGGAMIAGLGCMLSIAGLYSHRRKTAAALLAIHLMLFMLCFSQTM</sequence>
<feature type="region of interest" description="Disordered" evidence="1">
    <location>
        <begin position="1"/>
        <end position="21"/>
    </location>
</feature>
<keyword evidence="4" id="KW-1185">Reference proteome</keyword>
<evidence type="ECO:0000313" key="4">
    <source>
        <dbReference type="Proteomes" id="UP000319143"/>
    </source>
</evidence>
<dbReference type="AlphaFoldDB" id="A0A5C6E0T6"/>